<feature type="transmembrane region" description="Helical" evidence="8">
    <location>
        <begin position="154"/>
        <end position="171"/>
    </location>
</feature>
<dbReference type="InterPro" id="IPR004761">
    <property type="entry name" value="Spore_GerAB"/>
</dbReference>
<evidence type="ECO:0000256" key="4">
    <source>
        <dbReference type="ARBA" id="ARBA00022544"/>
    </source>
</evidence>
<feature type="transmembrane region" description="Helical" evidence="8">
    <location>
        <begin position="339"/>
        <end position="359"/>
    </location>
</feature>
<evidence type="ECO:0000256" key="8">
    <source>
        <dbReference type="SAM" id="Phobius"/>
    </source>
</evidence>
<evidence type="ECO:0008006" key="11">
    <source>
        <dbReference type="Google" id="ProtNLM"/>
    </source>
</evidence>
<evidence type="ECO:0000256" key="6">
    <source>
        <dbReference type="ARBA" id="ARBA00022989"/>
    </source>
</evidence>
<reference evidence="10" key="1">
    <citation type="submission" date="2016-07" db="EMBL/GenBank/DDBJ databases">
        <authorList>
            <person name="Florea S."/>
            <person name="Webb J.S."/>
            <person name="Jaromczyk J."/>
            <person name="Schardl C.L."/>
        </authorList>
    </citation>
    <scope>NUCLEOTIDE SEQUENCE [LARGE SCALE GENOMIC DNA]</scope>
    <source>
        <strain evidence="10">Z6</strain>
    </source>
</reference>
<feature type="transmembrane region" description="Helical" evidence="8">
    <location>
        <begin position="274"/>
        <end position="299"/>
    </location>
</feature>
<gene>
    <name evidence="9" type="ORF">U472_06765</name>
</gene>
<feature type="transmembrane region" description="Helical" evidence="8">
    <location>
        <begin position="91"/>
        <end position="111"/>
    </location>
</feature>
<evidence type="ECO:0000256" key="3">
    <source>
        <dbReference type="ARBA" id="ARBA00022448"/>
    </source>
</evidence>
<comment type="caution">
    <text evidence="9">The sequence shown here is derived from an EMBL/GenBank/DDBJ whole genome shotgun (WGS) entry which is preliminary data.</text>
</comment>
<evidence type="ECO:0000256" key="5">
    <source>
        <dbReference type="ARBA" id="ARBA00022692"/>
    </source>
</evidence>
<protein>
    <recommendedName>
        <fullName evidence="11">Spore germination protein KB</fullName>
    </recommendedName>
</protein>
<dbReference type="Proteomes" id="UP000093514">
    <property type="component" value="Unassembled WGS sequence"/>
</dbReference>
<accession>A0A1C0AA51</accession>
<proteinExistence type="inferred from homology"/>
<dbReference type="EMBL" id="LWDV01000008">
    <property type="protein sequence ID" value="OCL27172.1"/>
    <property type="molecule type" value="Genomic_DNA"/>
</dbReference>
<reference evidence="9 10" key="2">
    <citation type="submission" date="2016-08" db="EMBL/GenBank/DDBJ databases">
        <title>Orenia metallireducens sp. nov. strain Z6, a Novel Metal-reducing Firmicute from the Deep Subsurface.</title>
        <authorList>
            <person name="Maxim B.I."/>
            <person name="Kenneth K."/>
            <person name="Flynn T.M."/>
            <person name="Oloughlin E.J."/>
            <person name="Locke R.A."/>
            <person name="Weber J.R."/>
            <person name="Egan S.M."/>
            <person name="Mackie R.I."/>
            <person name="Cann I.K."/>
        </authorList>
    </citation>
    <scope>NUCLEOTIDE SEQUENCE [LARGE SCALE GENOMIC DNA]</scope>
    <source>
        <strain evidence="9 10">Z6</strain>
    </source>
</reference>
<dbReference type="Pfam" id="PF03845">
    <property type="entry name" value="Spore_permease"/>
    <property type="match status" value="1"/>
</dbReference>
<organism evidence="9 10">
    <name type="scientific">Orenia metallireducens</name>
    <dbReference type="NCBI Taxonomy" id="1413210"/>
    <lineage>
        <taxon>Bacteria</taxon>
        <taxon>Bacillati</taxon>
        <taxon>Bacillota</taxon>
        <taxon>Clostridia</taxon>
        <taxon>Halanaerobiales</taxon>
        <taxon>Halobacteroidaceae</taxon>
        <taxon>Orenia</taxon>
    </lineage>
</organism>
<comment type="subcellular location">
    <subcellularLocation>
        <location evidence="1">Membrane</location>
        <topology evidence="1">Multi-pass membrane protein</topology>
    </subcellularLocation>
</comment>
<comment type="similarity">
    <text evidence="2">Belongs to the amino acid-polyamine-organocation (APC) superfamily. Spore germination protein (SGP) (TC 2.A.3.9) family.</text>
</comment>
<dbReference type="PANTHER" id="PTHR34975">
    <property type="entry name" value="SPORE GERMINATION PROTEIN A2"/>
    <property type="match status" value="1"/>
</dbReference>
<keyword evidence="3" id="KW-0813">Transport</keyword>
<dbReference type="NCBIfam" id="TIGR00912">
    <property type="entry name" value="2A0309"/>
    <property type="match status" value="1"/>
</dbReference>
<sequence length="373" mass="41966">MDKVLDFKQLQEKGRVSNLQITLLIITLVIATADVLLPSFVAQQAQQDSWISVIVGTISGLIFINFFLVLGLKHSDKTIVQYACDILGKPLGKIVGFMYIYFFFFNTVITARELQEILGLFFNIETSIFNILIIILAAYSLYGGLEVIARLNNMLLPLGMLTLVFIGLLNIPKMNFSYFLPILSEGIVPPLRGALLIQTWLLKSIVLLQLIPFIRKKEKLHRNISIATIMLGNGLMVGVLLIAIFGPLTEHMIFPALGYVRLISFGKYIEHIDALIMLIWLAGIFINIAIYYYAAVLGLAQLLSLKTYKPMISPVGILIICFSIIIAKNQTELLDFIHYIYPFYISTIAIVIPTILLLVSIIKNKHKRDEVND</sequence>
<keyword evidence="6 8" id="KW-1133">Transmembrane helix</keyword>
<keyword evidence="5 8" id="KW-0812">Transmembrane</keyword>
<dbReference type="GO" id="GO:0016020">
    <property type="term" value="C:membrane"/>
    <property type="evidence" value="ECO:0007669"/>
    <property type="project" value="UniProtKB-SubCell"/>
</dbReference>
<feature type="transmembrane region" description="Helical" evidence="8">
    <location>
        <begin position="226"/>
        <end position="248"/>
    </location>
</feature>
<dbReference type="GO" id="GO:0009847">
    <property type="term" value="P:spore germination"/>
    <property type="evidence" value="ECO:0007669"/>
    <property type="project" value="InterPro"/>
</dbReference>
<evidence type="ECO:0000256" key="1">
    <source>
        <dbReference type="ARBA" id="ARBA00004141"/>
    </source>
</evidence>
<evidence type="ECO:0000256" key="7">
    <source>
        <dbReference type="ARBA" id="ARBA00023136"/>
    </source>
</evidence>
<feature type="transmembrane region" description="Helical" evidence="8">
    <location>
        <begin position="49"/>
        <end position="70"/>
    </location>
</feature>
<dbReference type="AlphaFoldDB" id="A0A1C0AA51"/>
<feature type="transmembrane region" description="Helical" evidence="8">
    <location>
        <begin position="117"/>
        <end position="142"/>
    </location>
</feature>
<keyword evidence="7 8" id="KW-0472">Membrane</keyword>
<dbReference type="Gene3D" id="1.20.1740.10">
    <property type="entry name" value="Amino acid/polyamine transporter I"/>
    <property type="match status" value="1"/>
</dbReference>
<dbReference type="PANTHER" id="PTHR34975:SF2">
    <property type="entry name" value="SPORE GERMINATION PROTEIN A2"/>
    <property type="match status" value="1"/>
</dbReference>
<feature type="transmembrane region" description="Helical" evidence="8">
    <location>
        <begin position="21"/>
        <end position="43"/>
    </location>
</feature>
<evidence type="ECO:0000256" key="2">
    <source>
        <dbReference type="ARBA" id="ARBA00007998"/>
    </source>
</evidence>
<name>A0A1C0AA51_9FIRM</name>
<dbReference type="RefSeq" id="WP_068716788.1">
    <property type="nucleotide sequence ID" value="NZ_LWDV01000008.1"/>
</dbReference>
<evidence type="ECO:0000313" key="9">
    <source>
        <dbReference type="EMBL" id="OCL27172.1"/>
    </source>
</evidence>
<feature type="transmembrane region" description="Helical" evidence="8">
    <location>
        <begin position="311"/>
        <end position="327"/>
    </location>
</feature>
<keyword evidence="4" id="KW-0309">Germination</keyword>
<keyword evidence="10" id="KW-1185">Reference proteome</keyword>
<evidence type="ECO:0000313" key="10">
    <source>
        <dbReference type="Proteomes" id="UP000093514"/>
    </source>
</evidence>